<dbReference type="Gene3D" id="3.30.70.100">
    <property type="match status" value="1"/>
</dbReference>
<protein>
    <submittedName>
        <fullName evidence="2">Heavy-metal-associated domain-containing protein</fullName>
    </submittedName>
</protein>
<dbReference type="RefSeq" id="WP_143851074.1">
    <property type="nucleotide sequence ID" value="NZ_JBHEEP010000005.1"/>
</dbReference>
<dbReference type="Proteomes" id="UP000435957">
    <property type="component" value="Unassembled WGS sequence"/>
</dbReference>
<dbReference type="EMBL" id="WBWF01000004">
    <property type="protein sequence ID" value="KAB2704440.1"/>
    <property type="molecule type" value="Genomic_DNA"/>
</dbReference>
<proteinExistence type="predicted"/>
<dbReference type="PROSITE" id="PS50846">
    <property type="entry name" value="HMA_2"/>
    <property type="match status" value="1"/>
</dbReference>
<organism evidence="2 3">
    <name type="scientific">Brucella lupini</name>
    <dbReference type="NCBI Taxonomy" id="255457"/>
    <lineage>
        <taxon>Bacteria</taxon>
        <taxon>Pseudomonadati</taxon>
        <taxon>Pseudomonadota</taxon>
        <taxon>Alphaproteobacteria</taxon>
        <taxon>Hyphomicrobiales</taxon>
        <taxon>Brucellaceae</taxon>
        <taxon>Brucella/Ochrobactrum group</taxon>
        <taxon>Brucella</taxon>
    </lineage>
</organism>
<dbReference type="GO" id="GO:0046872">
    <property type="term" value="F:metal ion binding"/>
    <property type="evidence" value="ECO:0007669"/>
    <property type="project" value="InterPro"/>
</dbReference>
<comment type="caution">
    <text evidence="2">The sequence shown here is derived from an EMBL/GenBank/DDBJ whole genome shotgun (WGS) entry which is preliminary data.</text>
</comment>
<dbReference type="AlphaFoldDB" id="A0AB34DQW1"/>
<gene>
    <name evidence="2" type="ORF">F9L03_07275</name>
</gene>
<reference evidence="2 3" key="1">
    <citation type="submission" date="2019-09" db="EMBL/GenBank/DDBJ databases">
        <title>Taxonomic organization of the family Brucellaceae based on a phylogenomic approach.</title>
        <authorList>
            <person name="Leclercq S."/>
            <person name="Cloeckaert A."/>
            <person name="Zygmunt M.S."/>
        </authorList>
    </citation>
    <scope>NUCLEOTIDE SEQUENCE [LARGE SCALE GENOMIC DNA]</scope>
    <source>
        <strain evidence="2 3">LUP23</strain>
    </source>
</reference>
<evidence type="ECO:0000313" key="3">
    <source>
        <dbReference type="Proteomes" id="UP000435957"/>
    </source>
</evidence>
<dbReference type="InterPro" id="IPR036163">
    <property type="entry name" value="HMA_dom_sf"/>
</dbReference>
<feature type="domain" description="HMA" evidence="1">
    <location>
        <begin position="1"/>
        <end position="56"/>
    </location>
</feature>
<dbReference type="CDD" id="cd00371">
    <property type="entry name" value="HMA"/>
    <property type="match status" value="1"/>
</dbReference>
<evidence type="ECO:0000313" key="2">
    <source>
        <dbReference type="EMBL" id="KAB2704440.1"/>
    </source>
</evidence>
<sequence>MPNCAFTIERAVRQLFNIDAVKVSLIDQSALVKHDGGKVSQGVIFEAVKGAGYDVPR</sequence>
<dbReference type="InterPro" id="IPR006121">
    <property type="entry name" value="HMA_dom"/>
</dbReference>
<dbReference type="SUPFAM" id="SSF55008">
    <property type="entry name" value="HMA, heavy metal-associated domain"/>
    <property type="match status" value="1"/>
</dbReference>
<accession>A0AB34DQW1</accession>
<evidence type="ECO:0000259" key="1">
    <source>
        <dbReference type="PROSITE" id="PS50846"/>
    </source>
</evidence>
<name>A0AB34DQW1_9HYPH</name>
<keyword evidence="3" id="KW-1185">Reference proteome</keyword>